<feature type="transmembrane region" description="Helical" evidence="1">
    <location>
        <begin position="79"/>
        <end position="98"/>
    </location>
</feature>
<feature type="transmembrane region" description="Helical" evidence="1">
    <location>
        <begin position="55"/>
        <end position="73"/>
    </location>
</feature>
<keyword evidence="1" id="KW-0812">Transmembrane</keyword>
<reference evidence="3" key="2">
    <citation type="submission" date="2020-09" db="EMBL/GenBank/DDBJ databases">
        <authorList>
            <person name="Sun Q."/>
            <person name="Ohkuma M."/>
        </authorList>
    </citation>
    <scope>NUCLEOTIDE SEQUENCE</scope>
    <source>
        <strain evidence="3">JCM 30804</strain>
    </source>
</reference>
<sequence>MTLVSHLIMMEKTTNSLKRVFTKQNLFKLTLLIALLIISYLVFSRPNYSQSIAHIDKVGHFGSFFVLSFLSYFAFKPKWYIVATALGCYAIAIELIQAKLPYRSASTADFIADMAGVASFYLLLWLANKWRKPTTTSVSK</sequence>
<dbReference type="InterPro" id="IPR006976">
    <property type="entry name" value="VanZ-like"/>
</dbReference>
<dbReference type="EMBL" id="BMPZ01000002">
    <property type="protein sequence ID" value="GGI72497.1"/>
    <property type="molecule type" value="Genomic_DNA"/>
</dbReference>
<comment type="caution">
    <text evidence="3">The sequence shown here is derived from an EMBL/GenBank/DDBJ whole genome shotgun (WGS) entry which is preliminary data.</text>
</comment>
<keyword evidence="1" id="KW-1133">Transmembrane helix</keyword>
<evidence type="ECO:0000256" key="1">
    <source>
        <dbReference type="SAM" id="Phobius"/>
    </source>
</evidence>
<feature type="domain" description="VanZ-like" evidence="2">
    <location>
        <begin position="27"/>
        <end position="127"/>
    </location>
</feature>
<gene>
    <name evidence="3" type="ORF">GCM10009332_07360</name>
</gene>
<evidence type="ECO:0000313" key="4">
    <source>
        <dbReference type="Proteomes" id="UP000613743"/>
    </source>
</evidence>
<protein>
    <submittedName>
        <fullName evidence="3">Teicoplanin resistance protein VanZ</fullName>
    </submittedName>
</protein>
<dbReference type="PANTHER" id="PTHR28008:SF1">
    <property type="entry name" value="DOMAIN PROTEIN, PUTATIVE (AFU_ORTHOLOGUE AFUA_3G10980)-RELATED"/>
    <property type="match status" value="1"/>
</dbReference>
<accession>A0A917JJM5</accession>
<organism evidence="3 4">
    <name type="scientific">Shewanella gelidii</name>
    <dbReference type="NCBI Taxonomy" id="1642821"/>
    <lineage>
        <taxon>Bacteria</taxon>
        <taxon>Pseudomonadati</taxon>
        <taxon>Pseudomonadota</taxon>
        <taxon>Gammaproteobacteria</taxon>
        <taxon>Alteromonadales</taxon>
        <taxon>Shewanellaceae</taxon>
        <taxon>Shewanella</taxon>
    </lineage>
</organism>
<dbReference type="Pfam" id="PF04892">
    <property type="entry name" value="VanZ"/>
    <property type="match status" value="1"/>
</dbReference>
<keyword evidence="1" id="KW-0472">Membrane</keyword>
<evidence type="ECO:0000313" key="3">
    <source>
        <dbReference type="EMBL" id="GGI72497.1"/>
    </source>
</evidence>
<keyword evidence="4" id="KW-1185">Reference proteome</keyword>
<dbReference type="PANTHER" id="PTHR28008">
    <property type="entry name" value="DOMAIN PROTEIN, PUTATIVE (AFU_ORTHOLOGUE AFUA_3G10980)-RELATED"/>
    <property type="match status" value="1"/>
</dbReference>
<dbReference type="NCBIfam" id="NF037970">
    <property type="entry name" value="vanZ_1"/>
    <property type="match status" value="1"/>
</dbReference>
<proteinExistence type="predicted"/>
<feature type="transmembrane region" description="Helical" evidence="1">
    <location>
        <begin position="110"/>
        <end position="127"/>
    </location>
</feature>
<dbReference type="Proteomes" id="UP000613743">
    <property type="component" value="Unassembled WGS sequence"/>
</dbReference>
<feature type="transmembrane region" description="Helical" evidence="1">
    <location>
        <begin position="26"/>
        <end position="43"/>
    </location>
</feature>
<name>A0A917JJM5_9GAMM</name>
<evidence type="ECO:0000259" key="2">
    <source>
        <dbReference type="Pfam" id="PF04892"/>
    </source>
</evidence>
<reference evidence="3" key="1">
    <citation type="journal article" date="2014" name="Int. J. Syst. Evol. Microbiol.">
        <title>Complete genome sequence of Corynebacterium casei LMG S-19264T (=DSM 44701T), isolated from a smear-ripened cheese.</title>
        <authorList>
            <consortium name="US DOE Joint Genome Institute (JGI-PGF)"/>
            <person name="Walter F."/>
            <person name="Albersmeier A."/>
            <person name="Kalinowski J."/>
            <person name="Ruckert C."/>
        </authorList>
    </citation>
    <scope>NUCLEOTIDE SEQUENCE</scope>
    <source>
        <strain evidence="3">JCM 30804</strain>
    </source>
</reference>
<dbReference type="AlphaFoldDB" id="A0A917JJM5"/>